<sequence>MDEKHNFYNTFEDMATSHFQCFLCGENLNDKNVSKEHIIPKWVQNKFSLWNQTMVLPNQTTIKYKNLTVPCCKNCNNIILSQIENQFISAVETGIDAIRQLNELLIVQWIVKIKFALLFKNLVLKIDRTDPNSKTIVNDEVIKSFDITHTLLQTIRFPTNFIGPKPWSLFIYDIHDNDNTYYMGDYLESDLIYFQLGNIGLILVLLDCGINIDMFNDVYGIFSNQIIHEVQFREICAKIHYKQHTKIKEPYYTIRMPNENLQTMDFITTESYGNTFEGWSQETYAHFLHHHLRKWAIPYDELYHGGDLVSSYLKTDDGKFRIYRSSDPTDFYGI</sequence>
<reference evidence="1 2" key="1">
    <citation type="submission" date="2020-07" db="EMBL/GenBank/DDBJ databases">
        <title>Vallitalea guaymasensis genome.</title>
        <authorList>
            <person name="Postec A."/>
        </authorList>
    </citation>
    <scope>NUCLEOTIDE SEQUENCE [LARGE SCALE GENOMIC DNA]</scope>
    <source>
        <strain evidence="1 2">Ra1766G1</strain>
    </source>
</reference>
<keyword evidence="2" id="KW-1185">Reference proteome</keyword>
<dbReference type="Proteomes" id="UP000677305">
    <property type="component" value="Chromosome"/>
</dbReference>
<evidence type="ECO:0000313" key="2">
    <source>
        <dbReference type="Proteomes" id="UP000677305"/>
    </source>
</evidence>
<dbReference type="KEGG" id="vgu:HYG85_01010"/>
<gene>
    <name evidence="1" type="ORF">HYG85_01010</name>
</gene>
<name>A0A8J8M754_9FIRM</name>
<evidence type="ECO:0000313" key="1">
    <source>
        <dbReference type="EMBL" id="QUH27571.1"/>
    </source>
</evidence>
<dbReference type="EMBL" id="CP058561">
    <property type="protein sequence ID" value="QUH27571.1"/>
    <property type="molecule type" value="Genomic_DNA"/>
</dbReference>
<accession>A0A8J8M754</accession>
<protein>
    <recommendedName>
        <fullName evidence="3">HNH endonuclease</fullName>
    </recommendedName>
</protein>
<evidence type="ECO:0008006" key="3">
    <source>
        <dbReference type="Google" id="ProtNLM"/>
    </source>
</evidence>
<organism evidence="1 2">
    <name type="scientific">Vallitalea guaymasensis</name>
    <dbReference type="NCBI Taxonomy" id="1185412"/>
    <lineage>
        <taxon>Bacteria</taxon>
        <taxon>Bacillati</taxon>
        <taxon>Bacillota</taxon>
        <taxon>Clostridia</taxon>
        <taxon>Lachnospirales</taxon>
        <taxon>Vallitaleaceae</taxon>
        <taxon>Vallitalea</taxon>
    </lineage>
</organism>
<dbReference type="AlphaFoldDB" id="A0A8J8M754"/>
<dbReference type="RefSeq" id="WP_212691922.1">
    <property type="nucleotide sequence ID" value="NZ_CP058561.1"/>
</dbReference>
<proteinExistence type="predicted"/>